<dbReference type="AlphaFoldDB" id="A0AAV2YYX5"/>
<reference evidence="2" key="1">
    <citation type="submission" date="2022-11" db="EMBL/GenBank/DDBJ databases">
        <authorList>
            <person name="Morgan W.R."/>
            <person name="Tartar A."/>
        </authorList>
    </citation>
    <scope>NUCLEOTIDE SEQUENCE</scope>
    <source>
        <strain evidence="2">ARSEF 373</strain>
    </source>
</reference>
<evidence type="ECO:0000313" key="3">
    <source>
        <dbReference type="Proteomes" id="UP001146120"/>
    </source>
</evidence>
<feature type="region of interest" description="Disordered" evidence="1">
    <location>
        <begin position="337"/>
        <end position="356"/>
    </location>
</feature>
<protein>
    <submittedName>
        <fullName evidence="2">Uncharacterized protein</fullName>
    </submittedName>
</protein>
<dbReference type="Proteomes" id="UP001146120">
    <property type="component" value="Unassembled WGS sequence"/>
</dbReference>
<evidence type="ECO:0000313" key="2">
    <source>
        <dbReference type="EMBL" id="DBA00221.1"/>
    </source>
</evidence>
<comment type="caution">
    <text evidence="2">The sequence shown here is derived from an EMBL/GenBank/DDBJ whole genome shotgun (WGS) entry which is preliminary data.</text>
</comment>
<keyword evidence="3" id="KW-1185">Reference proteome</keyword>
<accession>A0AAV2YYX5</accession>
<evidence type="ECO:0000256" key="1">
    <source>
        <dbReference type="SAM" id="MobiDB-lite"/>
    </source>
</evidence>
<proteinExistence type="predicted"/>
<reference evidence="2" key="2">
    <citation type="journal article" date="2023" name="Microbiol Resour">
        <title>Decontamination and Annotation of the Draft Genome Sequence of the Oomycete Lagenidium giganteum ARSEF 373.</title>
        <authorList>
            <person name="Morgan W.R."/>
            <person name="Tartar A."/>
        </authorList>
    </citation>
    <scope>NUCLEOTIDE SEQUENCE</scope>
    <source>
        <strain evidence="2">ARSEF 373</strain>
    </source>
</reference>
<gene>
    <name evidence="2" type="ORF">N0F65_007846</name>
</gene>
<feature type="compositionally biased region" description="Polar residues" evidence="1">
    <location>
        <begin position="337"/>
        <end position="346"/>
    </location>
</feature>
<name>A0AAV2YYX5_9STRA</name>
<sequence length="356" mass="40447">MLLPRSVDEDTQLQGDQCGPELCPCEREELIRPPASVRNVPFKWKIDLDELTSEALMTKIKITIASVKSDMVPEIDRLFEKELKADLRETRCQRRIIEYLQRCKEVIQGHGLLSIVADADGIKEKFKHLKRSLQPQRLQSKRFATKQTKTCDVARFNLVLAKAKKQDIRFQARRNAGRGKQAGGKAIRNESVRNERQTTTGPKVAMEKRVPKRVEGKNLGKGKEQERVRRPAHCTEGRITEGKDTPNGKLLTDNQAKRTIRSRSKRLKPDDDVHEPHVVAMESKLGLPYGADSGSRVEHHLSDAVAAEICSLVKAVKCYRSLWCPVQWLATSWSPDRRSTCTGQYTHSRRPSSVPR</sequence>
<dbReference type="EMBL" id="DAKRPA010000068">
    <property type="protein sequence ID" value="DBA00221.1"/>
    <property type="molecule type" value="Genomic_DNA"/>
</dbReference>
<organism evidence="2 3">
    <name type="scientific">Lagenidium giganteum</name>
    <dbReference type="NCBI Taxonomy" id="4803"/>
    <lineage>
        <taxon>Eukaryota</taxon>
        <taxon>Sar</taxon>
        <taxon>Stramenopiles</taxon>
        <taxon>Oomycota</taxon>
        <taxon>Peronosporomycetes</taxon>
        <taxon>Pythiales</taxon>
        <taxon>Pythiaceae</taxon>
    </lineage>
</organism>